<name>T1F3V1_HELRO</name>
<dbReference type="EMBL" id="AMQM01003809">
    <property type="status" value="NOT_ANNOTATED_CDS"/>
    <property type="molecule type" value="Genomic_DNA"/>
</dbReference>
<reference evidence="3" key="1">
    <citation type="submission" date="2012-12" db="EMBL/GenBank/DDBJ databases">
        <authorList>
            <person name="Hellsten U."/>
            <person name="Grimwood J."/>
            <person name="Chapman J.A."/>
            <person name="Shapiro H."/>
            <person name="Aerts A."/>
            <person name="Otillar R.P."/>
            <person name="Terry A.Y."/>
            <person name="Boore J.L."/>
            <person name="Simakov O."/>
            <person name="Marletaz F."/>
            <person name="Cho S.-J."/>
            <person name="Edsinger-Gonzales E."/>
            <person name="Havlak P."/>
            <person name="Kuo D.-H."/>
            <person name="Larsson T."/>
            <person name="Lv J."/>
            <person name="Arendt D."/>
            <person name="Savage R."/>
            <person name="Osoegawa K."/>
            <person name="de Jong P."/>
            <person name="Lindberg D.R."/>
            <person name="Seaver E.C."/>
            <person name="Weisblat D.A."/>
            <person name="Putnam N.H."/>
            <person name="Grigoriev I.V."/>
            <person name="Rokhsar D.S."/>
        </authorList>
    </citation>
    <scope>NUCLEOTIDE SEQUENCE</scope>
</reference>
<dbReference type="GeneID" id="20203500"/>
<organism evidence="2 3">
    <name type="scientific">Helobdella robusta</name>
    <name type="common">Californian leech</name>
    <dbReference type="NCBI Taxonomy" id="6412"/>
    <lineage>
        <taxon>Eukaryota</taxon>
        <taxon>Metazoa</taxon>
        <taxon>Spiralia</taxon>
        <taxon>Lophotrochozoa</taxon>
        <taxon>Annelida</taxon>
        <taxon>Clitellata</taxon>
        <taxon>Hirudinea</taxon>
        <taxon>Rhynchobdellida</taxon>
        <taxon>Glossiphoniidae</taxon>
        <taxon>Helobdella</taxon>
    </lineage>
</organism>
<dbReference type="KEGG" id="hro:HELRODRAFT_171147"/>
<keyword evidence="3" id="KW-1185">Reference proteome</keyword>
<evidence type="ECO:0000313" key="2">
    <source>
        <dbReference type="EnsemblMetazoa" id="HelroP171147"/>
    </source>
</evidence>
<dbReference type="EMBL" id="KB096325">
    <property type="protein sequence ID" value="ESO05509.1"/>
    <property type="molecule type" value="Genomic_DNA"/>
</dbReference>
<proteinExistence type="predicted"/>
<sequence>MDELMPRFKMSSASFLINESNALMSSWFSLLDWHVVLCIVGVVLYRSTDIHVALLVLACLWAVKSMAFETLLEFIVTTLHVTTTLQFDWKAGSSKFWPRIACCDIQEIMSPSNILCYFFVILPEYTDVNEWLFCNFRAQISRGRKVNYIKLSKY</sequence>
<accession>T1F3V1</accession>
<dbReference type="EnsemblMetazoa" id="HelroT171147">
    <property type="protein sequence ID" value="HelroP171147"/>
    <property type="gene ID" value="HelroG171147"/>
</dbReference>
<dbReference type="CTD" id="20203500"/>
<gene>
    <name evidence="2" type="primary">20203500</name>
    <name evidence="1" type="ORF">HELRODRAFT_171147</name>
</gene>
<dbReference type="HOGENOM" id="CLU_1706177_0_0_1"/>
<dbReference type="Proteomes" id="UP000015101">
    <property type="component" value="Unassembled WGS sequence"/>
</dbReference>
<protein>
    <submittedName>
        <fullName evidence="1 2">Uncharacterized protein</fullName>
    </submittedName>
</protein>
<evidence type="ECO:0000313" key="3">
    <source>
        <dbReference type="Proteomes" id="UP000015101"/>
    </source>
</evidence>
<reference evidence="1 3" key="2">
    <citation type="journal article" date="2013" name="Nature">
        <title>Insights into bilaterian evolution from three spiralian genomes.</title>
        <authorList>
            <person name="Simakov O."/>
            <person name="Marletaz F."/>
            <person name="Cho S.J."/>
            <person name="Edsinger-Gonzales E."/>
            <person name="Havlak P."/>
            <person name="Hellsten U."/>
            <person name="Kuo D.H."/>
            <person name="Larsson T."/>
            <person name="Lv J."/>
            <person name="Arendt D."/>
            <person name="Savage R."/>
            <person name="Osoegawa K."/>
            <person name="de Jong P."/>
            <person name="Grimwood J."/>
            <person name="Chapman J.A."/>
            <person name="Shapiro H."/>
            <person name="Aerts A."/>
            <person name="Otillar R.P."/>
            <person name="Terry A.Y."/>
            <person name="Boore J.L."/>
            <person name="Grigoriev I.V."/>
            <person name="Lindberg D.R."/>
            <person name="Seaver E.C."/>
            <person name="Weisblat D.A."/>
            <person name="Putnam N.H."/>
            <person name="Rokhsar D.S."/>
        </authorList>
    </citation>
    <scope>NUCLEOTIDE SEQUENCE</scope>
</reference>
<reference evidence="2" key="3">
    <citation type="submission" date="2015-06" db="UniProtKB">
        <authorList>
            <consortium name="EnsemblMetazoa"/>
        </authorList>
    </citation>
    <scope>IDENTIFICATION</scope>
</reference>
<dbReference type="InParanoid" id="T1F3V1"/>
<dbReference type="RefSeq" id="XP_009016142.1">
    <property type="nucleotide sequence ID" value="XM_009017894.1"/>
</dbReference>
<evidence type="ECO:0000313" key="1">
    <source>
        <dbReference type="EMBL" id="ESO05509.1"/>
    </source>
</evidence>
<dbReference type="AlphaFoldDB" id="T1F3V1"/>